<dbReference type="OrthoDB" id="10257471at2759"/>
<dbReference type="EMBL" id="LT551899">
    <property type="protein sequence ID" value="SAL97688.1"/>
    <property type="molecule type" value="Genomic_DNA"/>
</dbReference>
<dbReference type="InParanoid" id="A0A168LY62"/>
<proteinExistence type="predicted"/>
<dbReference type="SUPFAM" id="SSF52047">
    <property type="entry name" value="RNI-like"/>
    <property type="match status" value="1"/>
</dbReference>
<dbReference type="Pfam" id="PF12937">
    <property type="entry name" value="F-box-like"/>
    <property type="match status" value="1"/>
</dbReference>
<dbReference type="AlphaFoldDB" id="A0A168LY62"/>
<organism evidence="2">
    <name type="scientific">Absidia glauca</name>
    <name type="common">Pin mould</name>
    <dbReference type="NCBI Taxonomy" id="4829"/>
    <lineage>
        <taxon>Eukaryota</taxon>
        <taxon>Fungi</taxon>
        <taxon>Fungi incertae sedis</taxon>
        <taxon>Mucoromycota</taxon>
        <taxon>Mucoromycotina</taxon>
        <taxon>Mucoromycetes</taxon>
        <taxon>Mucorales</taxon>
        <taxon>Cunninghamellaceae</taxon>
        <taxon>Absidia</taxon>
    </lineage>
</organism>
<dbReference type="Gene3D" id="3.80.10.10">
    <property type="entry name" value="Ribonuclease Inhibitor"/>
    <property type="match status" value="1"/>
</dbReference>
<protein>
    <recommendedName>
        <fullName evidence="1">F-box domain-containing protein</fullName>
    </recommendedName>
</protein>
<evidence type="ECO:0000313" key="3">
    <source>
        <dbReference type="Proteomes" id="UP000078561"/>
    </source>
</evidence>
<sequence length="487" mass="56050">MLMQRQKKNEEAKKRELMEKAILMQLGSELEYRACKSKRAFSGDVSVFRLHLSSSSSSMSLGDAPNEVLSLVLNNVDQQRDLYQCALVNKNFYATANPLLWHEPQQATGVDVHEETILFRLEQSFRLPHDQCLHSTPLGHNVRKLDASKFNDLQDLRAVINNVPLLEELFIGMLWELFFRIDKLNDKDMEQIALKCPQLKCLSLNLIFDASDRFFDPFRHCTNLRELSILRIVDGRNLQLTPLQHCPLKKLTLGSCYTDGEYTKDTFFGGIPTLTHLDMKYKTGGFFRYCQTLPSRTLFPVLTDLRFATKENIDNNLVPFFKAHPLIRTLSIANMKIRPALMTSLATDLVHLQHLSLINGHRLPSFTKTFHRVEKLTLRCRHLNIENMAMYFPNLHYIHVVKVPGTGRRYLGVSSLQNYLGVHFETHTKLTYLDFICYHSVPSNLKVHLPRRIGGHLLNEDLDHIRETALGLVWIDLCVSSSLYSLG</sequence>
<dbReference type="Proteomes" id="UP000078561">
    <property type="component" value="Unassembled WGS sequence"/>
</dbReference>
<keyword evidence="3" id="KW-1185">Reference proteome</keyword>
<gene>
    <name evidence="2" type="primary">ABSGL_03195.1 scaffold 4267</name>
</gene>
<name>A0A168LY62_ABSGL</name>
<reference evidence="2" key="1">
    <citation type="submission" date="2016-04" db="EMBL/GenBank/DDBJ databases">
        <authorList>
            <person name="Evans L.H."/>
            <person name="Alamgir A."/>
            <person name="Owens N."/>
            <person name="Weber N.D."/>
            <person name="Virtaneva K."/>
            <person name="Barbian K."/>
            <person name="Babar A."/>
            <person name="Rosenke K."/>
        </authorList>
    </citation>
    <scope>NUCLEOTIDE SEQUENCE [LARGE SCALE GENOMIC DNA]</scope>
    <source>
        <strain evidence="2">CBS 101.48</strain>
    </source>
</reference>
<accession>A0A168LY62</accession>
<dbReference type="InterPro" id="IPR032675">
    <property type="entry name" value="LRR_dom_sf"/>
</dbReference>
<feature type="domain" description="F-box" evidence="1">
    <location>
        <begin position="65"/>
        <end position="103"/>
    </location>
</feature>
<dbReference type="InterPro" id="IPR001810">
    <property type="entry name" value="F-box_dom"/>
</dbReference>
<evidence type="ECO:0000313" key="2">
    <source>
        <dbReference type="EMBL" id="SAL97688.1"/>
    </source>
</evidence>
<evidence type="ECO:0000259" key="1">
    <source>
        <dbReference type="Pfam" id="PF12937"/>
    </source>
</evidence>